<dbReference type="Pfam" id="PF14655">
    <property type="entry name" value="RAB3GAP2_N"/>
    <property type="match status" value="1"/>
</dbReference>
<sequence>MSCQIKGIANISDVVSVKKLLYGDDISKFEYIPRNELPLQNCIISMSSVGDVLTIAWNTKMIIFASRWESQELDEIKNKFHVTWHGEVTNEANEWITSVICLPLISLGKATGPDWTCIAVGYNTGFVRFYTETGALLLEEQIHNESVLGIKCQSFCLSKHAGDAGSSEEVYILYNSGVCILQGFPLFSTLRACRNHLAKVQANCNDLPPVTNLSYKKWAFKNQDITNDLEVIGTTSINSFDHLMTASICGGYNAAYRSSAPQHNLVLATGKRPFVGFHYALEGGNAPVLSDVAIAMASKLANAIGTAVPWFRGNSKNATSEVSKSISHESVETMTCRFGLSDIMREGDCIVCSPNKMFSIISDAMGRVILINNKKGIALRMWKGYRNAQCGWIEVTEERDRAIRRNVDKSGRKALLRTALFLVIYAPKKGVIDIWSIQQGPKITTFTASKNGRQVVSISHLLSFAFNFFPFILSYMYMSYQIISANILCRLLYINYGFLGVNDNAILSKNKAQYSCIFIDPLGGLKEICVPFHFALNSKNGKRARDIHLLRKLRTFLREEDFNEEKLISVITNTCLGLETNEVRIQTIEILMNSKHILPDTLLAATNCFVVKREVEGKEEEEEDKEEEEEELEPPAKMLRQLTTQLQQIITFYKYVESQLDVPPEYDITTDNAISTKSLSSILLTSEREVNRVIKLAKMLNSFLDGNISAETKVKFKNESAFFDFLSCFELGASGMIELRKDVKEENIHEISRLMYQGLMYSDDMKEKWQQAAKESNIQPFIFMRLALIYWSHKEEATFSEIELKHFTQLLHVICFLTDVEEICVEYNEVSSWWKNVRTILTESTKPFNAFTAALACRATAMTLEKYKEKLQNEKRLENNGNEEEDIKNGNNVTKTDEIQNKSNDVTPDDETYSSISEWENVSNDTCQFALLIGNLEDIAVLNAVISRRVVSDETTRFFALSFMKNDTCLASILSGGRGSVSELVAKWLSTTGIDPARLIDTTDVEFDQLQLSVDSLQQFNDTNEATAVQISQQERSKLVSLSIEIGDEAKINTTTEAMALLKRHFPYSLTSSVLLANLCWEFAMSWDKDVTQLDSLAAALTVLRQIPMKNMRHGVCCLLWMLHIKKRMEMAAKLMNKLGKLPKERLCMQDIGLSDIQVTTFLQHCVTFLDIFIDAEILEQRDKVVIKSEELWDGHFGGPQPFATLAVSQTPAWYDLILLHVQVANVLYMMAYLNLKILKPLNNLFESVVQPYLFQDITDKAILTWYRDDKRDNIRTEFLCRVITASMEFIHRETTDGVTVSSTQAVLWMSKCQMLASIWKINNDELRIHQACQLYINGFDRLAEEVTITVTDIERLAANLLPIAGRRMMAYLSKTPNLLEEMSRLSPALTRYLESLNVPEIVYTNCSNVDTVELIRRISVHLPKTHCDYHIMLLMLDATFIYEDN</sequence>
<comment type="caution">
    <text evidence="8">The sequence shown here is derived from an EMBL/GenBank/DDBJ whole genome shotgun (WGS) entry which is preliminary data.</text>
</comment>
<feature type="non-terminal residue" evidence="8">
    <location>
        <position position="1446"/>
    </location>
</feature>
<keyword evidence="9" id="KW-1185">Reference proteome</keyword>
<protein>
    <submittedName>
        <fullName evidence="8">RBGPR protein</fullName>
    </submittedName>
</protein>
<gene>
    <name evidence="8" type="primary">Rab3gap2</name>
    <name evidence="8" type="ORF">G6Z77_0003196</name>
</gene>
<dbReference type="InterPro" id="IPR026059">
    <property type="entry name" value="Rab3GAP2"/>
</dbReference>
<evidence type="ECO:0000256" key="4">
    <source>
        <dbReference type="ARBA" id="ARBA00022490"/>
    </source>
</evidence>
<feature type="non-terminal residue" evidence="8">
    <location>
        <position position="1"/>
    </location>
</feature>
<dbReference type="GO" id="GO:0005737">
    <property type="term" value="C:cytoplasm"/>
    <property type="evidence" value="ECO:0007669"/>
    <property type="project" value="UniProtKB-SubCell"/>
</dbReference>
<evidence type="ECO:0000259" key="7">
    <source>
        <dbReference type="Pfam" id="PF14656"/>
    </source>
</evidence>
<organism evidence="8 9">
    <name type="scientific">Acromyrmex heyeri</name>
    <dbReference type="NCBI Taxonomy" id="230685"/>
    <lineage>
        <taxon>Eukaryota</taxon>
        <taxon>Metazoa</taxon>
        <taxon>Ecdysozoa</taxon>
        <taxon>Arthropoda</taxon>
        <taxon>Hexapoda</taxon>
        <taxon>Insecta</taxon>
        <taxon>Pterygota</taxon>
        <taxon>Neoptera</taxon>
        <taxon>Endopterygota</taxon>
        <taxon>Hymenoptera</taxon>
        <taxon>Apocrita</taxon>
        <taxon>Aculeata</taxon>
        <taxon>Formicoidea</taxon>
        <taxon>Formicidae</taxon>
        <taxon>Myrmicinae</taxon>
        <taxon>Acromyrmex</taxon>
    </lineage>
</organism>
<dbReference type="GO" id="GO:0005096">
    <property type="term" value="F:GTPase activator activity"/>
    <property type="evidence" value="ECO:0007669"/>
    <property type="project" value="UniProtKB-KW"/>
</dbReference>
<evidence type="ECO:0000313" key="9">
    <source>
        <dbReference type="Proteomes" id="UP000670152"/>
    </source>
</evidence>
<keyword evidence="4" id="KW-0963">Cytoplasm</keyword>
<dbReference type="InterPro" id="IPR029257">
    <property type="entry name" value="RAB3GAP2_C"/>
</dbReference>
<dbReference type="InterPro" id="IPR032839">
    <property type="entry name" value="RAB3GAP_N"/>
</dbReference>
<evidence type="ECO:0000313" key="8">
    <source>
        <dbReference type="EMBL" id="KAG5321562.1"/>
    </source>
</evidence>
<evidence type="ECO:0000256" key="3">
    <source>
        <dbReference type="ARBA" id="ARBA00022468"/>
    </source>
</evidence>
<reference evidence="8 9" key="1">
    <citation type="submission" date="2020-02" db="EMBL/GenBank/DDBJ databases">
        <title>Relaxed selection underlies rapid genomic changes in the transitions from sociality to social parasitism in ants.</title>
        <authorList>
            <person name="Bi X."/>
        </authorList>
    </citation>
    <scope>NUCLEOTIDE SEQUENCE [LARGE SCALE GENOMIC DNA]</scope>
    <source>
        <strain evidence="8">BGI-DK2014b</strain>
        <tissue evidence="8">Whole body</tissue>
    </source>
</reference>
<evidence type="ECO:0000256" key="2">
    <source>
        <dbReference type="ARBA" id="ARBA00008153"/>
    </source>
</evidence>
<proteinExistence type="inferred from homology"/>
<dbReference type="Proteomes" id="UP000670152">
    <property type="component" value="Unassembled WGS sequence"/>
</dbReference>
<keyword evidence="3" id="KW-0343">GTPase activation</keyword>
<evidence type="ECO:0000259" key="6">
    <source>
        <dbReference type="Pfam" id="PF14655"/>
    </source>
</evidence>
<accession>A0A836F7A7</accession>
<comment type="subcellular location">
    <subcellularLocation>
        <location evidence="1">Cytoplasm</location>
    </subcellularLocation>
</comment>
<feature type="compositionally biased region" description="Acidic residues" evidence="5">
    <location>
        <begin position="617"/>
        <end position="633"/>
    </location>
</feature>
<comment type="similarity">
    <text evidence="2">Belongs to the Rab3-GAP regulatory subunit family.</text>
</comment>
<dbReference type="OrthoDB" id="2019917at2759"/>
<dbReference type="PANTHER" id="PTHR12472">
    <property type="entry name" value="RAB3-GAP REGULATORY DOMAIN"/>
    <property type="match status" value="1"/>
</dbReference>
<dbReference type="EMBL" id="JAANIB010009726">
    <property type="protein sequence ID" value="KAG5321562.1"/>
    <property type="molecule type" value="Genomic_DNA"/>
</dbReference>
<feature type="region of interest" description="Disordered" evidence="5">
    <location>
        <begin position="873"/>
        <end position="914"/>
    </location>
</feature>
<evidence type="ECO:0000256" key="1">
    <source>
        <dbReference type="ARBA" id="ARBA00004496"/>
    </source>
</evidence>
<dbReference type="PANTHER" id="PTHR12472:SF0">
    <property type="entry name" value="RAB3 GTPASE-ACTIVATING PROTEIN NON-CATALYTIC SUBUNIT"/>
    <property type="match status" value="1"/>
</dbReference>
<name>A0A836F7A7_9HYME</name>
<feature type="region of interest" description="Disordered" evidence="5">
    <location>
        <begin position="616"/>
        <end position="635"/>
    </location>
</feature>
<feature type="domain" description="Rab3-GAP regulatory subunit N-terminal" evidence="6">
    <location>
        <begin position="39"/>
        <end position="453"/>
    </location>
</feature>
<dbReference type="Pfam" id="PF14656">
    <property type="entry name" value="RAB3GAP2_C"/>
    <property type="match status" value="1"/>
</dbReference>
<feature type="domain" description="Rab3GAP regulatory subunit C-terminal" evidence="7">
    <location>
        <begin position="783"/>
        <end position="1424"/>
    </location>
</feature>
<evidence type="ECO:0000256" key="5">
    <source>
        <dbReference type="SAM" id="MobiDB-lite"/>
    </source>
</evidence>